<protein>
    <recommendedName>
        <fullName evidence="2">Xylulose kinase-1</fullName>
    </recommendedName>
</protein>
<dbReference type="AlphaFoldDB" id="A0A699LCL8"/>
<dbReference type="EMBL" id="BKCJ010592959">
    <property type="protein sequence ID" value="GFB28421.1"/>
    <property type="molecule type" value="Genomic_DNA"/>
</dbReference>
<comment type="caution">
    <text evidence="1">The sequence shown here is derived from an EMBL/GenBank/DDBJ whole genome shotgun (WGS) entry which is preliminary data.</text>
</comment>
<proteinExistence type="predicted"/>
<name>A0A699LCL8_TANCI</name>
<evidence type="ECO:0000313" key="1">
    <source>
        <dbReference type="EMBL" id="GFB28421.1"/>
    </source>
</evidence>
<gene>
    <name evidence="1" type="ORF">Tci_700392</name>
</gene>
<reference evidence="1" key="1">
    <citation type="journal article" date="2019" name="Sci. Rep.">
        <title>Draft genome of Tanacetum cinerariifolium, the natural source of mosquito coil.</title>
        <authorList>
            <person name="Yamashiro T."/>
            <person name="Shiraishi A."/>
            <person name="Satake H."/>
            <person name="Nakayama K."/>
        </authorList>
    </citation>
    <scope>NUCLEOTIDE SEQUENCE</scope>
</reference>
<accession>A0A699LCL8</accession>
<sequence length="160" mass="18162">MSTPTFAKTHNLIAFLEKPSKSNGFEQIVDFLNANQIKYALMASPAIYTSCIKQFWTTLKIKTVNDNVRLQALIDGKKVVITEASIRHDLKLKDTEGTSCLPNAMIFEEWARIGAKTTSWNKFNSTMESAIICLINNQKFKFLKYILDHLKKNLEAGVPF</sequence>
<organism evidence="1">
    <name type="scientific">Tanacetum cinerariifolium</name>
    <name type="common">Dalmatian daisy</name>
    <name type="synonym">Chrysanthemum cinerariifolium</name>
    <dbReference type="NCBI Taxonomy" id="118510"/>
    <lineage>
        <taxon>Eukaryota</taxon>
        <taxon>Viridiplantae</taxon>
        <taxon>Streptophyta</taxon>
        <taxon>Embryophyta</taxon>
        <taxon>Tracheophyta</taxon>
        <taxon>Spermatophyta</taxon>
        <taxon>Magnoliopsida</taxon>
        <taxon>eudicotyledons</taxon>
        <taxon>Gunneridae</taxon>
        <taxon>Pentapetalae</taxon>
        <taxon>asterids</taxon>
        <taxon>campanulids</taxon>
        <taxon>Asterales</taxon>
        <taxon>Asteraceae</taxon>
        <taxon>Asteroideae</taxon>
        <taxon>Anthemideae</taxon>
        <taxon>Anthemidinae</taxon>
        <taxon>Tanacetum</taxon>
    </lineage>
</organism>
<evidence type="ECO:0008006" key="2">
    <source>
        <dbReference type="Google" id="ProtNLM"/>
    </source>
</evidence>